<dbReference type="Gene3D" id="1.10.10.10">
    <property type="entry name" value="Winged helix-like DNA-binding domain superfamily/Winged helix DNA-binding domain"/>
    <property type="match status" value="1"/>
</dbReference>
<reference evidence="12 13" key="1">
    <citation type="submission" date="2019-02" db="EMBL/GenBank/DDBJ databases">
        <title>Deep-cultivation of Planctomycetes and their phenomic and genomic characterization uncovers novel biology.</title>
        <authorList>
            <person name="Wiegand S."/>
            <person name="Jogler M."/>
            <person name="Boedeker C."/>
            <person name="Pinto D."/>
            <person name="Vollmers J."/>
            <person name="Rivas-Marin E."/>
            <person name="Kohn T."/>
            <person name="Peeters S.H."/>
            <person name="Heuer A."/>
            <person name="Rast P."/>
            <person name="Oberbeckmann S."/>
            <person name="Bunk B."/>
            <person name="Jeske O."/>
            <person name="Meyerdierks A."/>
            <person name="Storesund J.E."/>
            <person name="Kallscheuer N."/>
            <person name="Luecker S."/>
            <person name="Lage O.M."/>
            <person name="Pohl T."/>
            <person name="Merkel B.J."/>
            <person name="Hornburger P."/>
            <person name="Mueller R.-W."/>
            <person name="Bruemmer F."/>
            <person name="Labrenz M."/>
            <person name="Spormann A.M."/>
            <person name="Op den Camp H."/>
            <person name="Overmann J."/>
            <person name="Amann R."/>
            <person name="Jetten M.S.M."/>
            <person name="Mascher T."/>
            <person name="Medema M.H."/>
            <person name="Devos D.P."/>
            <person name="Kaster A.-K."/>
            <person name="Ovreas L."/>
            <person name="Rohde M."/>
            <person name="Galperin M.Y."/>
            <person name="Jogler C."/>
        </authorList>
    </citation>
    <scope>NUCLEOTIDE SEQUENCE [LARGE SCALE GENOMIC DNA]</scope>
    <source>
        <strain evidence="12 13">Mal33</strain>
    </source>
</reference>
<keyword evidence="5 12" id="KW-0808">Transferase</keyword>
<gene>
    <name evidence="12" type="primary">ogt</name>
    <name evidence="12" type="ORF">Mal33_19860</name>
</gene>
<evidence type="ECO:0000259" key="10">
    <source>
        <dbReference type="Pfam" id="PF01035"/>
    </source>
</evidence>
<evidence type="ECO:0000256" key="5">
    <source>
        <dbReference type="ARBA" id="ARBA00022679"/>
    </source>
</evidence>
<comment type="catalytic activity">
    <reaction evidence="1">
        <text>a 4-O-methyl-thymidine in DNA + L-cysteinyl-[protein] = a thymidine in DNA + S-methyl-L-cysteinyl-[protein]</text>
        <dbReference type="Rhea" id="RHEA:53428"/>
        <dbReference type="Rhea" id="RHEA-COMP:10131"/>
        <dbReference type="Rhea" id="RHEA-COMP:10132"/>
        <dbReference type="Rhea" id="RHEA-COMP:13555"/>
        <dbReference type="Rhea" id="RHEA-COMP:13556"/>
        <dbReference type="ChEBI" id="CHEBI:29950"/>
        <dbReference type="ChEBI" id="CHEBI:82612"/>
        <dbReference type="ChEBI" id="CHEBI:137386"/>
        <dbReference type="ChEBI" id="CHEBI:137387"/>
        <dbReference type="EC" id="2.1.1.63"/>
    </reaction>
</comment>
<dbReference type="Pfam" id="PF01035">
    <property type="entry name" value="DNA_binding_1"/>
    <property type="match status" value="1"/>
</dbReference>
<dbReference type="InterPro" id="IPR036388">
    <property type="entry name" value="WH-like_DNA-bd_sf"/>
</dbReference>
<dbReference type="FunFam" id="1.10.10.10:FF:000214">
    <property type="entry name" value="Methylated-DNA--protein-cysteine methyltransferase"/>
    <property type="match status" value="1"/>
</dbReference>
<evidence type="ECO:0000256" key="6">
    <source>
        <dbReference type="ARBA" id="ARBA00022763"/>
    </source>
</evidence>
<dbReference type="InterPro" id="IPR014048">
    <property type="entry name" value="MethylDNA_cys_MeTrfase_DNA-bd"/>
</dbReference>
<dbReference type="InterPro" id="IPR036217">
    <property type="entry name" value="MethylDNA_cys_MeTrfase_DNAb"/>
</dbReference>
<protein>
    <recommendedName>
        <fullName evidence="3">methylated-DNA--[protein]-cysteine S-methyltransferase</fullName>
        <ecNumber evidence="3">2.1.1.63</ecNumber>
    </recommendedName>
</protein>
<evidence type="ECO:0000256" key="3">
    <source>
        <dbReference type="ARBA" id="ARBA00011918"/>
    </source>
</evidence>
<comment type="catalytic activity">
    <reaction evidence="8">
        <text>a 6-O-methyl-2'-deoxyguanosine in DNA + L-cysteinyl-[protein] = S-methyl-L-cysteinyl-[protein] + a 2'-deoxyguanosine in DNA</text>
        <dbReference type="Rhea" id="RHEA:24000"/>
        <dbReference type="Rhea" id="RHEA-COMP:10131"/>
        <dbReference type="Rhea" id="RHEA-COMP:10132"/>
        <dbReference type="Rhea" id="RHEA-COMP:11367"/>
        <dbReference type="Rhea" id="RHEA-COMP:11368"/>
        <dbReference type="ChEBI" id="CHEBI:29950"/>
        <dbReference type="ChEBI" id="CHEBI:82612"/>
        <dbReference type="ChEBI" id="CHEBI:85445"/>
        <dbReference type="ChEBI" id="CHEBI:85448"/>
        <dbReference type="EC" id="2.1.1.63"/>
    </reaction>
</comment>
<feature type="region of interest" description="Disordered" evidence="9">
    <location>
        <begin position="1"/>
        <end position="28"/>
    </location>
</feature>
<evidence type="ECO:0000256" key="8">
    <source>
        <dbReference type="ARBA" id="ARBA00049348"/>
    </source>
</evidence>
<dbReference type="InterPro" id="IPR008332">
    <property type="entry name" value="MethylG_MeTrfase_N"/>
</dbReference>
<dbReference type="Gene3D" id="3.30.160.70">
    <property type="entry name" value="Methylated DNA-protein cysteine methyltransferase domain"/>
    <property type="match status" value="1"/>
</dbReference>
<dbReference type="PROSITE" id="PS00374">
    <property type="entry name" value="MGMT"/>
    <property type="match status" value="1"/>
</dbReference>
<evidence type="ECO:0000256" key="2">
    <source>
        <dbReference type="ARBA" id="ARBA00008711"/>
    </source>
</evidence>
<dbReference type="Proteomes" id="UP000316770">
    <property type="component" value="Chromosome"/>
</dbReference>
<dbReference type="SUPFAM" id="SSF46767">
    <property type="entry name" value="Methylated DNA-protein cysteine methyltransferase, C-terminal domain"/>
    <property type="match status" value="1"/>
</dbReference>
<organism evidence="12 13">
    <name type="scientific">Rosistilla oblonga</name>
    <dbReference type="NCBI Taxonomy" id="2527990"/>
    <lineage>
        <taxon>Bacteria</taxon>
        <taxon>Pseudomonadati</taxon>
        <taxon>Planctomycetota</taxon>
        <taxon>Planctomycetia</taxon>
        <taxon>Pirellulales</taxon>
        <taxon>Pirellulaceae</taxon>
        <taxon>Rosistilla</taxon>
    </lineage>
</organism>
<dbReference type="GO" id="GO:0032259">
    <property type="term" value="P:methylation"/>
    <property type="evidence" value="ECO:0007669"/>
    <property type="project" value="UniProtKB-KW"/>
</dbReference>
<dbReference type="AlphaFoldDB" id="A0A518ISD3"/>
<sequence>MVRPSPTALASEPHLAAPRGTIRRRPPGFGIALANSESARSRQQHGGQPAGRRGILLRTLISRSSRLKNEACDSNSLLFVPEPAIAHSLKSEMPAIQCTGLCETPLGLLVHRWTGAGLYQVELCADPASPKIKAALEGPDSAATPEIEAFTNRIDQYFAGQLTTFDEIPIDESDWPPFFGQVYRACRQVESGQTISYQELARRAGRPAAARAVGQAMARNRIPIVIPCHRIVGSSGRMTGFSADGGIETKRWLLDRERSDSLFDIDR</sequence>
<dbReference type="PANTHER" id="PTHR10815">
    <property type="entry name" value="METHYLATED-DNA--PROTEIN-CYSTEINE METHYLTRANSFERASE"/>
    <property type="match status" value="1"/>
</dbReference>
<dbReference type="EC" id="2.1.1.63" evidence="3"/>
<proteinExistence type="inferred from homology"/>
<comment type="similarity">
    <text evidence="2">Belongs to the MGMT family.</text>
</comment>
<dbReference type="EMBL" id="CP036318">
    <property type="protein sequence ID" value="QDV56007.1"/>
    <property type="molecule type" value="Genomic_DNA"/>
</dbReference>
<dbReference type="GO" id="GO:0003908">
    <property type="term" value="F:methylated-DNA-[protein]-cysteine S-methyltransferase activity"/>
    <property type="evidence" value="ECO:0007669"/>
    <property type="project" value="UniProtKB-EC"/>
</dbReference>
<evidence type="ECO:0000256" key="1">
    <source>
        <dbReference type="ARBA" id="ARBA00001286"/>
    </source>
</evidence>
<keyword evidence="4 12" id="KW-0489">Methyltransferase</keyword>
<dbReference type="Pfam" id="PF02870">
    <property type="entry name" value="Methyltransf_1N"/>
    <property type="match status" value="1"/>
</dbReference>
<keyword evidence="6" id="KW-0227">DNA damage</keyword>
<feature type="domain" description="Methylguanine DNA methyltransferase ribonuclease-like" evidence="11">
    <location>
        <begin position="101"/>
        <end position="171"/>
    </location>
</feature>
<feature type="domain" description="Methylated-DNA-[protein]-cysteine S-methyltransferase DNA binding" evidence="10">
    <location>
        <begin position="177"/>
        <end position="258"/>
    </location>
</feature>
<evidence type="ECO:0000313" key="13">
    <source>
        <dbReference type="Proteomes" id="UP000316770"/>
    </source>
</evidence>
<name>A0A518ISD3_9BACT</name>
<dbReference type="NCBIfam" id="TIGR00589">
    <property type="entry name" value="ogt"/>
    <property type="match status" value="1"/>
</dbReference>
<evidence type="ECO:0000313" key="12">
    <source>
        <dbReference type="EMBL" id="QDV56007.1"/>
    </source>
</evidence>
<evidence type="ECO:0000256" key="9">
    <source>
        <dbReference type="SAM" id="MobiDB-lite"/>
    </source>
</evidence>
<keyword evidence="7" id="KW-0234">DNA repair</keyword>
<dbReference type="PANTHER" id="PTHR10815:SF5">
    <property type="entry name" value="METHYLATED-DNA--PROTEIN-CYSTEINE METHYLTRANSFERASE"/>
    <property type="match status" value="1"/>
</dbReference>
<evidence type="ECO:0000256" key="7">
    <source>
        <dbReference type="ARBA" id="ARBA00023204"/>
    </source>
</evidence>
<evidence type="ECO:0000259" key="11">
    <source>
        <dbReference type="Pfam" id="PF02870"/>
    </source>
</evidence>
<accession>A0A518ISD3</accession>
<dbReference type="GO" id="GO:0006281">
    <property type="term" value="P:DNA repair"/>
    <property type="evidence" value="ECO:0007669"/>
    <property type="project" value="UniProtKB-KW"/>
</dbReference>
<evidence type="ECO:0000256" key="4">
    <source>
        <dbReference type="ARBA" id="ARBA00022603"/>
    </source>
</evidence>
<keyword evidence="13" id="KW-1185">Reference proteome</keyword>
<dbReference type="InterPro" id="IPR001497">
    <property type="entry name" value="MethylDNA_cys_MeTrfase_AS"/>
</dbReference>
<dbReference type="CDD" id="cd06445">
    <property type="entry name" value="ATase"/>
    <property type="match status" value="1"/>
</dbReference>